<dbReference type="AlphaFoldDB" id="A0A1C2G1W5"/>
<evidence type="ECO:0000313" key="1">
    <source>
        <dbReference type="EMBL" id="RCN58554.1"/>
    </source>
</evidence>
<dbReference type="SUPFAM" id="SSF52821">
    <property type="entry name" value="Rhodanese/Cell cycle control phosphatase"/>
    <property type="match status" value="1"/>
</dbReference>
<dbReference type="InterPro" id="IPR036388">
    <property type="entry name" value="WH-like_DNA-bd_sf"/>
</dbReference>
<organism evidence="1 2">
    <name type="scientific">Acidiferrobacter thiooxydans</name>
    <dbReference type="NCBI Taxonomy" id="163359"/>
    <lineage>
        <taxon>Bacteria</taxon>
        <taxon>Pseudomonadati</taxon>
        <taxon>Pseudomonadota</taxon>
        <taxon>Gammaproteobacteria</taxon>
        <taxon>Acidiferrobacterales</taxon>
        <taxon>Acidiferrobacteraceae</taxon>
        <taxon>Acidiferrobacter</taxon>
    </lineage>
</organism>
<sequence length="255" mass="28539">MTDAIPPKRLIFEQLARVAKALAQPNRLDLLEALSQGERSVEELARICLLSVANTSHHLQILRDGGFVVPRKSGVQVYYRLSGDEVTTLLSALQRMGERHIAEIEQLVRRHFATIDDLTPIGQDELLRLLRTDQVVVIDVRPESEYRAGHVAGAINIPLDHLSRQLPSLPRDHEIIAYCRGPYCLLAFEAVQALREHGYRARRLQEGFPEWKARHLPLASGTEGPGRQPPPPASRQGPEGHAPLAQKARRGRRNG</sequence>
<dbReference type="GO" id="GO:0003700">
    <property type="term" value="F:DNA-binding transcription factor activity"/>
    <property type="evidence" value="ECO:0007669"/>
    <property type="project" value="InterPro"/>
</dbReference>
<dbReference type="CDD" id="cd00158">
    <property type="entry name" value="RHOD"/>
    <property type="match status" value="1"/>
</dbReference>
<dbReference type="STRING" id="163359.A9R16_11520"/>
<dbReference type="InterPro" id="IPR001763">
    <property type="entry name" value="Rhodanese-like_dom"/>
</dbReference>
<proteinExistence type="predicted"/>
<dbReference type="NCBIfam" id="NF033788">
    <property type="entry name" value="HTH_metalloreg"/>
    <property type="match status" value="1"/>
</dbReference>
<evidence type="ECO:0000313" key="2">
    <source>
        <dbReference type="Proteomes" id="UP000253250"/>
    </source>
</evidence>
<dbReference type="EMBL" id="PSYR01000001">
    <property type="protein sequence ID" value="RCN58554.1"/>
    <property type="molecule type" value="Genomic_DNA"/>
</dbReference>
<comment type="caution">
    <text evidence="1">The sequence shown here is derived from an EMBL/GenBank/DDBJ whole genome shotgun (WGS) entry which is preliminary data.</text>
</comment>
<dbReference type="PROSITE" id="PS50206">
    <property type="entry name" value="RHODANESE_3"/>
    <property type="match status" value="1"/>
</dbReference>
<dbReference type="Pfam" id="PF12840">
    <property type="entry name" value="HTH_20"/>
    <property type="match status" value="1"/>
</dbReference>
<dbReference type="PANTHER" id="PTHR43031:SF18">
    <property type="entry name" value="RHODANESE-RELATED SULFURTRANSFERASES"/>
    <property type="match status" value="1"/>
</dbReference>
<dbReference type="SMART" id="SM00450">
    <property type="entry name" value="RHOD"/>
    <property type="match status" value="1"/>
</dbReference>
<dbReference type="InterPro" id="IPR001845">
    <property type="entry name" value="HTH_ArsR_DNA-bd_dom"/>
</dbReference>
<name>A0A1C2G1W5_9GAMM</name>
<dbReference type="RefSeq" id="WP_065970224.1">
    <property type="nucleotide sequence ID" value="NZ_CP080624.1"/>
</dbReference>
<dbReference type="Pfam" id="PF00581">
    <property type="entry name" value="Rhodanese"/>
    <property type="match status" value="1"/>
</dbReference>
<keyword evidence="2" id="KW-1185">Reference proteome</keyword>
<dbReference type="Gene3D" id="3.40.250.10">
    <property type="entry name" value="Rhodanese-like domain"/>
    <property type="match status" value="1"/>
</dbReference>
<dbReference type="SMART" id="SM00418">
    <property type="entry name" value="HTH_ARSR"/>
    <property type="match status" value="1"/>
</dbReference>
<accession>A0A1C2G1W5</accession>
<dbReference type="InterPro" id="IPR036390">
    <property type="entry name" value="WH_DNA-bd_sf"/>
</dbReference>
<dbReference type="PRINTS" id="PR00778">
    <property type="entry name" value="HTHARSR"/>
</dbReference>
<dbReference type="Gene3D" id="1.10.10.10">
    <property type="entry name" value="Winged helix-like DNA-binding domain superfamily/Winged helix DNA-binding domain"/>
    <property type="match status" value="1"/>
</dbReference>
<dbReference type="InterPro" id="IPR036873">
    <property type="entry name" value="Rhodanese-like_dom_sf"/>
</dbReference>
<dbReference type="InterPro" id="IPR050229">
    <property type="entry name" value="GlpE_sulfurtransferase"/>
</dbReference>
<dbReference type="OrthoDB" id="9814704at2"/>
<protein>
    <submittedName>
        <fullName evidence="1">ArsR family transcriptional regulator</fullName>
    </submittedName>
</protein>
<dbReference type="PROSITE" id="PS50987">
    <property type="entry name" value="HTH_ARSR_2"/>
    <property type="match status" value="1"/>
</dbReference>
<dbReference type="InterPro" id="IPR011991">
    <property type="entry name" value="ArsR-like_HTH"/>
</dbReference>
<reference evidence="1 2" key="1">
    <citation type="submission" date="2018-02" db="EMBL/GenBank/DDBJ databases">
        <title>Insights into the biology of acidophilic members of the Acidiferrobacteraceae family derived from comparative genomic analyses.</title>
        <authorList>
            <person name="Issotta F."/>
            <person name="Thyssen C."/>
            <person name="Mena C."/>
            <person name="Moya A."/>
            <person name="Bellenberg S."/>
            <person name="Sproer C."/>
            <person name="Covarrubias P.C."/>
            <person name="Sand W."/>
            <person name="Quatrini R."/>
            <person name="Vera M."/>
        </authorList>
    </citation>
    <scope>NUCLEOTIDE SEQUENCE [LARGE SCALE GENOMIC DNA]</scope>
    <source>
        <strain evidence="2">m-1</strain>
    </source>
</reference>
<dbReference type="Proteomes" id="UP000253250">
    <property type="component" value="Unassembled WGS sequence"/>
</dbReference>
<dbReference type="PANTHER" id="PTHR43031">
    <property type="entry name" value="FAD-DEPENDENT OXIDOREDUCTASE"/>
    <property type="match status" value="1"/>
</dbReference>
<dbReference type="SUPFAM" id="SSF46785">
    <property type="entry name" value="Winged helix' DNA-binding domain"/>
    <property type="match status" value="1"/>
</dbReference>
<gene>
    <name evidence="1" type="ORF">C4900_01810</name>
</gene>
<dbReference type="CDD" id="cd00090">
    <property type="entry name" value="HTH_ARSR"/>
    <property type="match status" value="1"/>
</dbReference>